<dbReference type="InterPro" id="IPR000182">
    <property type="entry name" value="GNAT_dom"/>
</dbReference>
<sequence length="181" mass="21306">MKKVYLNVPSKDDLHYRQEWMNDPKTMNYNAGFDMNLKGYDKVTGTISKTDQEMIEWYNKWVNKEPDRYFAYIYVDGIEKPIGEVYYYPDGDIHSMGILISDKYRGKGYSYSALVELERIAFEKNNINELSDMVPLDRIGAIKTFKKAGFIHTDKEVIEKVFDKDSVVKQLLITKNMYFNN</sequence>
<dbReference type="AlphaFoldDB" id="K1UEF7"/>
<dbReference type="InterPro" id="IPR016181">
    <property type="entry name" value="Acyl_CoA_acyltransferase"/>
</dbReference>
<gene>
    <name evidence="2" type="ORF">OBE_04157</name>
</gene>
<feature type="domain" description="N-acetyltransferase" evidence="1">
    <location>
        <begin position="30"/>
        <end position="174"/>
    </location>
</feature>
<dbReference type="EMBL" id="AJWZ01002821">
    <property type="protein sequence ID" value="EKC69901.1"/>
    <property type="molecule type" value="Genomic_DNA"/>
</dbReference>
<accession>K1UEF7</accession>
<dbReference type="Gene3D" id="3.40.630.30">
    <property type="match status" value="1"/>
</dbReference>
<dbReference type="Pfam" id="PF13302">
    <property type="entry name" value="Acetyltransf_3"/>
    <property type="match status" value="1"/>
</dbReference>
<proteinExistence type="predicted"/>
<keyword evidence="2" id="KW-0808">Transferase</keyword>
<dbReference type="PANTHER" id="PTHR43415:SF3">
    <property type="entry name" value="GNAT-FAMILY ACETYLTRANSFERASE"/>
    <property type="match status" value="1"/>
</dbReference>
<dbReference type="PANTHER" id="PTHR43415">
    <property type="entry name" value="SPERMIDINE N(1)-ACETYLTRANSFERASE"/>
    <property type="match status" value="1"/>
</dbReference>
<dbReference type="SUPFAM" id="SSF55729">
    <property type="entry name" value="Acyl-CoA N-acyltransferases (Nat)"/>
    <property type="match status" value="1"/>
</dbReference>
<organism evidence="2">
    <name type="scientific">human gut metagenome</name>
    <dbReference type="NCBI Taxonomy" id="408170"/>
    <lineage>
        <taxon>unclassified sequences</taxon>
        <taxon>metagenomes</taxon>
        <taxon>organismal metagenomes</taxon>
    </lineage>
</organism>
<evidence type="ECO:0000259" key="1">
    <source>
        <dbReference type="PROSITE" id="PS51186"/>
    </source>
</evidence>
<comment type="caution">
    <text evidence="2">The sequence shown here is derived from an EMBL/GenBank/DDBJ whole genome shotgun (WGS) entry which is preliminary data.</text>
</comment>
<dbReference type="GO" id="GO:0016747">
    <property type="term" value="F:acyltransferase activity, transferring groups other than amino-acyl groups"/>
    <property type="evidence" value="ECO:0007669"/>
    <property type="project" value="InterPro"/>
</dbReference>
<evidence type="ECO:0000313" key="2">
    <source>
        <dbReference type="EMBL" id="EKC69901.1"/>
    </source>
</evidence>
<dbReference type="PROSITE" id="PS51186">
    <property type="entry name" value="GNAT"/>
    <property type="match status" value="1"/>
</dbReference>
<reference evidence="2" key="1">
    <citation type="journal article" date="2013" name="Environ. Microbiol.">
        <title>Microbiota from the distal guts of lean and obese adolescents exhibit partial functional redundancy besides clear differences in community structure.</title>
        <authorList>
            <person name="Ferrer M."/>
            <person name="Ruiz A."/>
            <person name="Lanza F."/>
            <person name="Haange S.B."/>
            <person name="Oberbach A."/>
            <person name="Till H."/>
            <person name="Bargiela R."/>
            <person name="Campoy C."/>
            <person name="Segura M.T."/>
            <person name="Richter M."/>
            <person name="von Bergen M."/>
            <person name="Seifert J."/>
            <person name="Suarez A."/>
        </authorList>
    </citation>
    <scope>NUCLEOTIDE SEQUENCE</scope>
</reference>
<name>K1UEF7_9ZZZZ</name>
<protein>
    <submittedName>
        <fullName evidence="2">GCN5 family N-acetyltransferase</fullName>
    </submittedName>
</protein>